<dbReference type="EMBL" id="RKHR01000003">
    <property type="protein sequence ID" value="ROS05497.1"/>
    <property type="molecule type" value="Genomic_DNA"/>
</dbReference>
<dbReference type="Proteomes" id="UP000275394">
    <property type="component" value="Unassembled WGS sequence"/>
</dbReference>
<evidence type="ECO:0000256" key="2">
    <source>
        <dbReference type="ARBA" id="ARBA00022734"/>
    </source>
</evidence>
<comment type="caution">
    <text evidence="5">The sequence shown here is derived from an EMBL/GenBank/DDBJ whole genome shotgun (WGS) entry which is preliminary data.</text>
</comment>
<evidence type="ECO:0000256" key="3">
    <source>
        <dbReference type="ARBA" id="ARBA00022737"/>
    </source>
</evidence>
<evidence type="ECO:0000256" key="1">
    <source>
        <dbReference type="ARBA" id="ARBA00008512"/>
    </source>
</evidence>
<dbReference type="Pfam" id="PF17882">
    <property type="entry name" value="SBD"/>
    <property type="match status" value="4"/>
</dbReference>
<keyword evidence="2" id="KW-0430">Lectin</keyword>
<dbReference type="GO" id="GO:0030246">
    <property type="term" value="F:carbohydrate binding"/>
    <property type="evidence" value="ECO:0007669"/>
    <property type="project" value="UniProtKB-KW"/>
</dbReference>
<name>A0A3N2E0F2_9GAMM</name>
<sequence>MALYQVENQWGGNSAPWHEGGKWIIGSRDNQNPIAVDLQSFDGGKTLKGTMSYEGEGVISVRATRHGCNNYRVENQWGGSDAQWHDAGQWILGFRADQSIIALSVKSTDGGNTLSGTTTYESEGAIGFNASRAPGEAFTVVNQWGGSQEPWREGGTWVLGSRLDQAVIAIDVQSNDNGKTLTGTMTYANEGAIGFKASLIGANNYKVQNQWGGSSAPWQPAGIWVIGYRNNQPVTALSLLTDDQGETLSGEMTYLNEGSIAISASVVGETEPA</sequence>
<comment type="similarity">
    <text evidence="1">Belongs to the bacterial lectin family.</text>
</comment>
<gene>
    <name evidence="5" type="ORF">EDC56_1027</name>
</gene>
<organism evidence="5 6">
    <name type="scientific">Sinobacterium caligoides</name>
    <dbReference type="NCBI Taxonomy" id="933926"/>
    <lineage>
        <taxon>Bacteria</taxon>
        <taxon>Pseudomonadati</taxon>
        <taxon>Pseudomonadota</taxon>
        <taxon>Gammaproteobacteria</taxon>
        <taxon>Cellvibrionales</taxon>
        <taxon>Spongiibacteraceae</taxon>
        <taxon>Sinobacterium</taxon>
    </lineage>
</organism>
<dbReference type="RefSeq" id="WP_123711785.1">
    <property type="nucleotide sequence ID" value="NZ_RKHR01000003.1"/>
</dbReference>
<feature type="domain" description="OAA-family lectin sugar binding" evidence="4">
    <location>
        <begin position="137"/>
        <end position="199"/>
    </location>
</feature>
<dbReference type="OrthoDB" id="5380695at2"/>
<evidence type="ECO:0000259" key="4">
    <source>
        <dbReference type="Pfam" id="PF17882"/>
    </source>
</evidence>
<protein>
    <recommendedName>
        <fullName evidence="4">OAA-family lectin sugar binding domain-containing protein</fullName>
    </recommendedName>
</protein>
<feature type="domain" description="OAA-family lectin sugar binding" evidence="4">
    <location>
        <begin position="69"/>
        <end position="131"/>
    </location>
</feature>
<dbReference type="AlphaFoldDB" id="A0A3N2E0F2"/>
<dbReference type="Gene3D" id="2.40.128.450">
    <property type="match status" value="2"/>
</dbReference>
<feature type="domain" description="OAA-family lectin sugar binding" evidence="4">
    <location>
        <begin position="203"/>
        <end position="260"/>
    </location>
</feature>
<accession>A0A3N2E0F2</accession>
<feature type="domain" description="OAA-family lectin sugar binding" evidence="4">
    <location>
        <begin position="3"/>
        <end position="65"/>
    </location>
</feature>
<keyword evidence="3" id="KW-0677">Repeat</keyword>
<proteinExistence type="inferred from homology"/>
<dbReference type="InterPro" id="IPR053726">
    <property type="entry name" value="Bacterial_Lectin_Domain_sf"/>
</dbReference>
<keyword evidence="6" id="KW-1185">Reference proteome</keyword>
<dbReference type="InterPro" id="IPR040964">
    <property type="entry name" value="SBD"/>
</dbReference>
<reference evidence="5 6" key="1">
    <citation type="submission" date="2018-11" db="EMBL/GenBank/DDBJ databases">
        <title>Genomic Encyclopedia of Type Strains, Phase IV (KMG-IV): sequencing the most valuable type-strain genomes for metagenomic binning, comparative biology and taxonomic classification.</title>
        <authorList>
            <person name="Goeker M."/>
        </authorList>
    </citation>
    <scope>NUCLEOTIDE SEQUENCE [LARGE SCALE GENOMIC DNA]</scope>
    <source>
        <strain evidence="5 6">DSM 100316</strain>
    </source>
</reference>
<evidence type="ECO:0000313" key="6">
    <source>
        <dbReference type="Proteomes" id="UP000275394"/>
    </source>
</evidence>
<evidence type="ECO:0000313" key="5">
    <source>
        <dbReference type="EMBL" id="ROS05497.1"/>
    </source>
</evidence>